<dbReference type="InterPro" id="IPR003779">
    <property type="entry name" value="CMD-like"/>
</dbReference>
<organism evidence="4 5">
    <name type="scientific">Lysobacter korlensis</name>
    <dbReference type="NCBI Taxonomy" id="553636"/>
    <lineage>
        <taxon>Bacteria</taxon>
        <taxon>Pseudomonadati</taxon>
        <taxon>Pseudomonadota</taxon>
        <taxon>Gammaproteobacteria</taxon>
        <taxon>Lysobacterales</taxon>
        <taxon>Lysobacteraceae</taxon>
        <taxon>Lysobacter</taxon>
    </lineage>
</organism>
<evidence type="ECO:0000313" key="4">
    <source>
        <dbReference type="EMBL" id="MFC0681508.1"/>
    </source>
</evidence>
<reference evidence="4 5" key="1">
    <citation type="submission" date="2024-09" db="EMBL/GenBank/DDBJ databases">
        <authorList>
            <person name="Sun Q."/>
            <person name="Mori K."/>
        </authorList>
    </citation>
    <scope>NUCLEOTIDE SEQUENCE [LARGE SCALE GENOMIC DNA]</scope>
    <source>
        <strain evidence="4 5">KCTC 23076</strain>
    </source>
</reference>
<dbReference type="Gene3D" id="1.20.1290.10">
    <property type="entry name" value="AhpD-like"/>
    <property type="match status" value="1"/>
</dbReference>
<dbReference type="GO" id="GO:0047575">
    <property type="term" value="F:4-carboxymuconolactone decarboxylase activity"/>
    <property type="evidence" value="ECO:0007669"/>
    <property type="project" value="UniProtKB-EC"/>
</dbReference>
<dbReference type="EC" id="4.1.1.44" evidence="1"/>
<feature type="domain" description="Carboxymuconolactone decarboxylase-like" evidence="2">
    <location>
        <begin position="303"/>
        <end position="386"/>
    </location>
</feature>
<dbReference type="PANTHER" id="PTHR33570">
    <property type="entry name" value="4-CARBOXYMUCONOLACTONE DECARBOXYLASE FAMILY PROTEIN"/>
    <property type="match status" value="1"/>
</dbReference>
<name>A0ABV6S046_9GAMM</name>
<dbReference type="PANTHER" id="PTHR33570:SF2">
    <property type="entry name" value="CARBOXYMUCONOLACTONE DECARBOXYLASE-LIKE DOMAIN-CONTAINING PROTEIN"/>
    <property type="match status" value="1"/>
</dbReference>
<dbReference type="Pfam" id="PF12697">
    <property type="entry name" value="Abhydrolase_6"/>
    <property type="match status" value="1"/>
</dbReference>
<keyword evidence="4" id="KW-0456">Lyase</keyword>
<gene>
    <name evidence="4" type="primary">pcaC</name>
    <name evidence="4" type="ORF">ACFFGH_27080</name>
</gene>
<dbReference type="Proteomes" id="UP001589896">
    <property type="component" value="Unassembled WGS sequence"/>
</dbReference>
<feature type="domain" description="AB hydrolase-1" evidence="3">
    <location>
        <begin position="23"/>
        <end position="255"/>
    </location>
</feature>
<keyword evidence="5" id="KW-1185">Reference proteome</keyword>
<dbReference type="NCBIfam" id="TIGR02425">
    <property type="entry name" value="decarb_PcaC"/>
    <property type="match status" value="1"/>
</dbReference>
<dbReference type="PRINTS" id="PR00111">
    <property type="entry name" value="ABHYDROLASE"/>
</dbReference>
<dbReference type="InterPro" id="IPR000073">
    <property type="entry name" value="AB_hydrolase_1"/>
</dbReference>
<evidence type="ECO:0000313" key="5">
    <source>
        <dbReference type="Proteomes" id="UP001589896"/>
    </source>
</evidence>
<accession>A0ABV6S046</accession>
<dbReference type="RefSeq" id="WP_386674254.1">
    <property type="nucleotide sequence ID" value="NZ_JBHLTG010000008.1"/>
</dbReference>
<dbReference type="InterPro" id="IPR029032">
    <property type="entry name" value="AhpD-like"/>
</dbReference>
<dbReference type="InterPro" id="IPR052512">
    <property type="entry name" value="4CMD/NDH-1_regulator"/>
</dbReference>
<dbReference type="EMBL" id="JBHLTG010000008">
    <property type="protein sequence ID" value="MFC0681508.1"/>
    <property type="molecule type" value="Genomic_DNA"/>
</dbReference>
<evidence type="ECO:0000259" key="2">
    <source>
        <dbReference type="Pfam" id="PF02627"/>
    </source>
</evidence>
<dbReference type="Gene3D" id="3.40.50.1820">
    <property type="entry name" value="alpha/beta hydrolase"/>
    <property type="match status" value="1"/>
</dbReference>
<protein>
    <recommendedName>
        <fullName evidence="1">4-carboxymuconolactone decarboxylase</fullName>
        <ecNumber evidence="1">4.1.1.44</ecNumber>
    </recommendedName>
</protein>
<dbReference type="InterPro" id="IPR029058">
    <property type="entry name" value="AB_hydrolase_fold"/>
</dbReference>
<comment type="caution">
    <text evidence="4">The sequence shown here is derived from an EMBL/GenBank/DDBJ whole genome shotgun (WGS) entry which is preliminary data.</text>
</comment>
<evidence type="ECO:0000259" key="3">
    <source>
        <dbReference type="Pfam" id="PF12697"/>
    </source>
</evidence>
<evidence type="ECO:0000256" key="1">
    <source>
        <dbReference type="NCBIfam" id="TIGR02425"/>
    </source>
</evidence>
<dbReference type="InterPro" id="IPR012788">
    <property type="entry name" value="Decarb_PcaC"/>
</dbReference>
<dbReference type="SUPFAM" id="SSF53474">
    <property type="entry name" value="alpha/beta-Hydrolases"/>
    <property type="match status" value="1"/>
</dbReference>
<proteinExistence type="predicted"/>
<dbReference type="Pfam" id="PF02627">
    <property type="entry name" value="CMD"/>
    <property type="match status" value="1"/>
</dbReference>
<dbReference type="SUPFAM" id="SSF69118">
    <property type="entry name" value="AhpD-like"/>
    <property type="match status" value="1"/>
</dbReference>
<sequence length="404" mass="41823">MSIPRLHGSVLPVAPAAAVSELLVLLPSLGTGSELWAGAAAELRRSCPSLRILRIDLPGHGGSPAAREPFTVGDLATAALRVVDEVGGGSFHLAGVSLGAAVALELALGVPDRVRTLAMFCSGARIGEPAAWRARAEQVRGSGTASLVTGSAGRWFAPGFLETDATGAGARLLGSLLDVNDASYASCCDALAEFDRTPDLARLAVPTLVVSGEHDPVTPPESMRGLADAVPGARYAELEGASHLAVAEQPAVAAALLSELIEQPAGNGEHTTTFARGMTVRREVLGNTHVDAAIAGTTDATAAFQDFLTRYAWGDVWSRPGLSRRDRSIATLAVLVADGHLHELQMHLRAAQRNGLTRDEIAEVLMHVALYAGLPAANAAFGIAKDVFAEPAPDDTRNEGAPNG</sequence>